<dbReference type="AlphaFoldDB" id="A0A418SVI0"/>
<dbReference type="RefSeq" id="WP_119749019.1">
    <property type="nucleotide sequence ID" value="NZ_QZCG01000007.1"/>
</dbReference>
<dbReference type="Gene3D" id="1.20.120.530">
    <property type="entry name" value="GntR ligand-binding domain-like"/>
    <property type="match status" value="1"/>
</dbReference>
<sequence length="223" mass="25387">MKSSKKFETRDGEIRADLRRRIIALELPPGTALSRQQLQEQYTLSSTPIRDALLQLQEEGLVAIQPQSRTCVTLIDGEQARQAHFLRSTIEREIASRLARTAGPELHTTLDRLIRLQEDVSRHDLYLFAQLDQEFHEELFIAAGLEHVHDAIRRESIHIDRIRALHLPLGDKTARILDEHRRIAEALRTGSAEQAGTAMTQHLSQSIGMAAELRRLHPNYFAA</sequence>
<dbReference type="InterPro" id="IPR036390">
    <property type="entry name" value="WH_DNA-bd_sf"/>
</dbReference>
<dbReference type="SMART" id="SM00345">
    <property type="entry name" value="HTH_GNTR"/>
    <property type="match status" value="1"/>
</dbReference>
<accession>A0A418SVI0</accession>
<keyword evidence="3" id="KW-0804">Transcription</keyword>
<dbReference type="PANTHER" id="PTHR43537:SF45">
    <property type="entry name" value="GNTR FAMILY REGULATORY PROTEIN"/>
    <property type="match status" value="1"/>
</dbReference>
<dbReference type="Proteomes" id="UP000284202">
    <property type="component" value="Unassembled WGS sequence"/>
</dbReference>
<dbReference type="InterPro" id="IPR011711">
    <property type="entry name" value="GntR_C"/>
</dbReference>
<gene>
    <name evidence="5" type="ORF">D3P04_11640</name>
</gene>
<protein>
    <submittedName>
        <fullName evidence="5">GntR family transcriptional regulator</fullName>
    </submittedName>
</protein>
<feature type="domain" description="HTH gntR-type" evidence="4">
    <location>
        <begin position="8"/>
        <end position="75"/>
    </location>
</feature>
<dbReference type="InterPro" id="IPR008920">
    <property type="entry name" value="TF_FadR/GntR_C"/>
</dbReference>
<dbReference type="Pfam" id="PF07729">
    <property type="entry name" value="FCD"/>
    <property type="match status" value="1"/>
</dbReference>
<dbReference type="PROSITE" id="PS50949">
    <property type="entry name" value="HTH_GNTR"/>
    <property type="match status" value="1"/>
</dbReference>
<dbReference type="OrthoDB" id="8638122at2"/>
<evidence type="ECO:0000256" key="3">
    <source>
        <dbReference type="ARBA" id="ARBA00023163"/>
    </source>
</evidence>
<evidence type="ECO:0000259" key="4">
    <source>
        <dbReference type="PROSITE" id="PS50949"/>
    </source>
</evidence>
<dbReference type="GO" id="GO:0003677">
    <property type="term" value="F:DNA binding"/>
    <property type="evidence" value="ECO:0007669"/>
    <property type="project" value="UniProtKB-KW"/>
</dbReference>
<evidence type="ECO:0000256" key="2">
    <source>
        <dbReference type="ARBA" id="ARBA00023125"/>
    </source>
</evidence>
<dbReference type="GO" id="GO:0003700">
    <property type="term" value="F:DNA-binding transcription factor activity"/>
    <property type="evidence" value="ECO:0007669"/>
    <property type="project" value="InterPro"/>
</dbReference>
<dbReference type="InterPro" id="IPR036388">
    <property type="entry name" value="WH-like_DNA-bd_sf"/>
</dbReference>
<evidence type="ECO:0000256" key="1">
    <source>
        <dbReference type="ARBA" id="ARBA00023015"/>
    </source>
</evidence>
<dbReference type="EMBL" id="QZCG01000007">
    <property type="protein sequence ID" value="RJE84949.1"/>
    <property type="molecule type" value="Genomic_DNA"/>
</dbReference>
<dbReference type="Gene3D" id="1.10.10.10">
    <property type="entry name" value="Winged helix-like DNA-binding domain superfamily/Winged helix DNA-binding domain"/>
    <property type="match status" value="1"/>
</dbReference>
<dbReference type="Pfam" id="PF00392">
    <property type="entry name" value="GntR"/>
    <property type="match status" value="1"/>
</dbReference>
<evidence type="ECO:0000313" key="5">
    <source>
        <dbReference type="EMBL" id="RJE84949.1"/>
    </source>
</evidence>
<dbReference type="InterPro" id="IPR000524">
    <property type="entry name" value="Tscrpt_reg_HTH_GntR"/>
</dbReference>
<dbReference type="PANTHER" id="PTHR43537">
    <property type="entry name" value="TRANSCRIPTIONAL REGULATOR, GNTR FAMILY"/>
    <property type="match status" value="1"/>
</dbReference>
<proteinExistence type="predicted"/>
<dbReference type="SUPFAM" id="SSF46785">
    <property type="entry name" value="Winged helix' DNA-binding domain"/>
    <property type="match status" value="1"/>
</dbReference>
<evidence type="ECO:0000313" key="6">
    <source>
        <dbReference type="Proteomes" id="UP000284202"/>
    </source>
</evidence>
<name>A0A418SVI0_9RHOB</name>
<reference evidence="6" key="1">
    <citation type="submission" date="2018-09" db="EMBL/GenBank/DDBJ databases">
        <title>Acidovorax cavernicola nov. sp. isolated from Gruta de las Maravillas (Aracena, Spain).</title>
        <authorList>
            <person name="Jurado V."/>
            <person name="Gutierrez-Patricio S."/>
            <person name="Gonzalez-Pimentel J.L."/>
            <person name="Miller A.Z."/>
            <person name="Laiz L."/>
            <person name="Saiz-Jimenez C."/>
        </authorList>
    </citation>
    <scope>NUCLEOTIDE SEQUENCE [LARGE SCALE GENOMIC DNA]</scope>
    <source>
        <strain evidence="6">1011MAR3C25</strain>
    </source>
</reference>
<organism evidence="5 6">
    <name type="scientific">Paracoccus onubensis</name>
    <dbReference type="NCBI Taxonomy" id="1675788"/>
    <lineage>
        <taxon>Bacteria</taxon>
        <taxon>Pseudomonadati</taxon>
        <taxon>Pseudomonadota</taxon>
        <taxon>Alphaproteobacteria</taxon>
        <taxon>Rhodobacterales</taxon>
        <taxon>Paracoccaceae</taxon>
        <taxon>Paracoccus</taxon>
    </lineage>
</organism>
<keyword evidence="2" id="KW-0238">DNA-binding</keyword>
<keyword evidence="6" id="KW-1185">Reference proteome</keyword>
<comment type="caution">
    <text evidence="5">The sequence shown here is derived from an EMBL/GenBank/DDBJ whole genome shotgun (WGS) entry which is preliminary data.</text>
</comment>
<keyword evidence="1" id="KW-0805">Transcription regulation</keyword>
<dbReference type="SUPFAM" id="SSF48008">
    <property type="entry name" value="GntR ligand-binding domain-like"/>
    <property type="match status" value="1"/>
</dbReference>
<dbReference type="SMART" id="SM00895">
    <property type="entry name" value="FCD"/>
    <property type="match status" value="1"/>
</dbReference>